<dbReference type="Proteomes" id="UP000009134">
    <property type="component" value="Chromosome"/>
</dbReference>
<evidence type="ECO:0000313" key="2">
    <source>
        <dbReference type="EMBL" id="ABD26295.1"/>
    </source>
</evidence>
<evidence type="ECO:0000256" key="1">
    <source>
        <dbReference type="SAM" id="Phobius"/>
    </source>
</evidence>
<keyword evidence="1" id="KW-0472">Membrane</keyword>
<sequence>MRSTLSLPIWRAMEDWFARIWEFHASAGALALAIAMLAVWAERRRMRRVNLDAVGFMPWTVIYLIAFLAACILLGLAAREWFAA</sequence>
<dbReference type="HOGENOM" id="CLU_2524246_0_0_5"/>
<dbReference type="AlphaFoldDB" id="Q2G778"/>
<accession>Q2G778</accession>
<name>Q2G778_NOVAD</name>
<reference evidence="3" key="1">
    <citation type="submission" date="2006-01" db="EMBL/GenBank/DDBJ databases">
        <title>Complete sequence of Novosphingobium aromaticivorans DSM 12444.</title>
        <authorList>
            <consortium name="US DOE Joint Genome Institute"/>
            <person name="Copeland A."/>
            <person name="Lucas S."/>
            <person name="Lapidus A."/>
            <person name="Barry K."/>
            <person name="Detter J.C."/>
            <person name="Glavina T."/>
            <person name="Hammon N."/>
            <person name="Israni S."/>
            <person name="Pitluck S."/>
            <person name="Chain P."/>
            <person name="Malfatti S."/>
            <person name="Shin M."/>
            <person name="Vergez L."/>
            <person name="Schmutz J."/>
            <person name="Larimer F."/>
            <person name="Land M."/>
            <person name="Kyrpides N."/>
            <person name="Ivanova N."/>
            <person name="Fredrickson J."/>
            <person name="Balkwill D."/>
            <person name="Romine M.F."/>
            <person name="Richardson P."/>
        </authorList>
    </citation>
    <scope>NUCLEOTIDE SEQUENCE [LARGE SCALE GENOMIC DNA]</scope>
    <source>
        <strain evidence="3">ATCC 700278 / DSM 12444 / CCUG 56034 / CIP 105152 / NBRC 16084 / F199</strain>
    </source>
</reference>
<protein>
    <submittedName>
        <fullName evidence="2">Uncharacterized protein</fullName>
    </submittedName>
</protein>
<proteinExistence type="predicted"/>
<keyword evidence="3" id="KW-1185">Reference proteome</keyword>
<feature type="transmembrane region" description="Helical" evidence="1">
    <location>
        <begin position="20"/>
        <end position="41"/>
    </location>
</feature>
<evidence type="ECO:0000313" key="3">
    <source>
        <dbReference type="Proteomes" id="UP000009134"/>
    </source>
</evidence>
<dbReference type="KEGG" id="nar:Saro_1855"/>
<keyword evidence="1" id="KW-1133">Transmembrane helix</keyword>
<organism evidence="2 3">
    <name type="scientific">Novosphingobium aromaticivorans (strain ATCC 700278 / DSM 12444 / CCUG 56034 / CIP 105152 / NBRC 16084 / F199)</name>
    <dbReference type="NCBI Taxonomy" id="279238"/>
    <lineage>
        <taxon>Bacteria</taxon>
        <taxon>Pseudomonadati</taxon>
        <taxon>Pseudomonadota</taxon>
        <taxon>Alphaproteobacteria</taxon>
        <taxon>Sphingomonadales</taxon>
        <taxon>Sphingomonadaceae</taxon>
        <taxon>Novosphingobium</taxon>
    </lineage>
</organism>
<gene>
    <name evidence="2" type="ordered locus">Saro_1855</name>
</gene>
<dbReference type="EMBL" id="CP000248">
    <property type="protein sequence ID" value="ABD26295.1"/>
    <property type="molecule type" value="Genomic_DNA"/>
</dbReference>
<keyword evidence="1" id="KW-0812">Transmembrane</keyword>
<feature type="transmembrane region" description="Helical" evidence="1">
    <location>
        <begin position="53"/>
        <end position="78"/>
    </location>
</feature>